<accession>A0A4Y2QXF1</accession>
<dbReference type="Proteomes" id="UP000499080">
    <property type="component" value="Unassembled WGS sequence"/>
</dbReference>
<name>A0A4Y2QXF1_ARAVE</name>
<organism evidence="1 2">
    <name type="scientific">Araneus ventricosus</name>
    <name type="common">Orbweaver spider</name>
    <name type="synonym">Epeira ventricosa</name>
    <dbReference type="NCBI Taxonomy" id="182803"/>
    <lineage>
        <taxon>Eukaryota</taxon>
        <taxon>Metazoa</taxon>
        <taxon>Ecdysozoa</taxon>
        <taxon>Arthropoda</taxon>
        <taxon>Chelicerata</taxon>
        <taxon>Arachnida</taxon>
        <taxon>Araneae</taxon>
        <taxon>Araneomorphae</taxon>
        <taxon>Entelegynae</taxon>
        <taxon>Araneoidea</taxon>
        <taxon>Araneidae</taxon>
        <taxon>Araneus</taxon>
    </lineage>
</organism>
<dbReference type="AlphaFoldDB" id="A0A4Y2QXF1"/>
<dbReference type="EMBL" id="BGPR01015063">
    <property type="protein sequence ID" value="GBN67860.1"/>
    <property type="molecule type" value="Genomic_DNA"/>
</dbReference>
<proteinExistence type="predicted"/>
<evidence type="ECO:0000313" key="1">
    <source>
        <dbReference type="EMBL" id="GBN67860.1"/>
    </source>
</evidence>
<sequence>MRVVHQFTNFIAGVVGRLVGAAVGPGCGVVSVPAHTVEAARAVHAVSRRRRARRLGAFVDICEKVTRVIRLKSYVDGTVVLGFYVHANNKKYQEHNNIFTTEYYKVEIFTFTDQRALSLIIY</sequence>
<gene>
    <name evidence="1" type="ORF">AVEN_120776_1</name>
</gene>
<protein>
    <submittedName>
        <fullName evidence="1">Uncharacterized protein</fullName>
    </submittedName>
</protein>
<keyword evidence="2" id="KW-1185">Reference proteome</keyword>
<evidence type="ECO:0000313" key="2">
    <source>
        <dbReference type="Proteomes" id="UP000499080"/>
    </source>
</evidence>
<comment type="caution">
    <text evidence="1">The sequence shown here is derived from an EMBL/GenBank/DDBJ whole genome shotgun (WGS) entry which is preliminary data.</text>
</comment>
<reference evidence="1 2" key="1">
    <citation type="journal article" date="2019" name="Sci. Rep.">
        <title>Orb-weaving spider Araneus ventricosus genome elucidates the spidroin gene catalogue.</title>
        <authorList>
            <person name="Kono N."/>
            <person name="Nakamura H."/>
            <person name="Ohtoshi R."/>
            <person name="Moran D.A.P."/>
            <person name="Shinohara A."/>
            <person name="Yoshida Y."/>
            <person name="Fujiwara M."/>
            <person name="Mori M."/>
            <person name="Tomita M."/>
            <person name="Arakawa K."/>
        </authorList>
    </citation>
    <scope>NUCLEOTIDE SEQUENCE [LARGE SCALE GENOMIC DNA]</scope>
</reference>